<dbReference type="GO" id="GO:0046872">
    <property type="term" value="F:metal ion binding"/>
    <property type="evidence" value="ECO:0007669"/>
    <property type="project" value="UniProtKB-KW"/>
</dbReference>
<keyword evidence="8" id="KW-0479">Metal-binding</keyword>
<evidence type="ECO:0000259" key="16">
    <source>
        <dbReference type="Pfam" id="PF00365"/>
    </source>
</evidence>
<dbReference type="GO" id="GO:0005945">
    <property type="term" value="C:6-phosphofructokinase complex"/>
    <property type="evidence" value="ECO:0007669"/>
    <property type="project" value="TreeGrafter"/>
</dbReference>
<keyword evidence="18" id="KW-1185">Reference proteome</keyword>
<feature type="domain" description="Phosphofructokinase" evidence="16">
    <location>
        <begin position="384"/>
        <end position="681"/>
    </location>
</feature>
<keyword evidence="12" id="KW-0460">Magnesium</keyword>
<dbReference type="PANTHER" id="PTHR13697:SF4">
    <property type="entry name" value="ATP-DEPENDENT 6-PHOSPHOFRUCTOKINASE"/>
    <property type="match status" value="1"/>
</dbReference>
<dbReference type="GO" id="GO:0030388">
    <property type="term" value="P:fructose 1,6-bisphosphate metabolic process"/>
    <property type="evidence" value="ECO:0007669"/>
    <property type="project" value="TreeGrafter"/>
</dbReference>
<dbReference type="Pfam" id="PF00365">
    <property type="entry name" value="PFK"/>
    <property type="match status" value="2"/>
</dbReference>
<keyword evidence="9 15" id="KW-0547">Nucleotide-binding</keyword>
<keyword evidence="6" id="KW-0021">Allosteric enzyme</keyword>
<proteinExistence type="inferred from homology"/>
<dbReference type="GO" id="GO:0005524">
    <property type="term" value="F:ATP binding"/>
    <property type="evidence" value="ECO:0007669"/>
    <property type="project" value="UniProtKB-KW"/>
</dbReference>
<evidence type="ECO:0000256" key="8">
    <source>
        <dbReference type="ARBA" id="ARBA00022723"/>
    </source>
</evidence>
<evidence type="ECO:0000256" key="10">
    <source>
        <dbReference type="ARBA" id="ARBA00022777"/>
    </source>
</evidence>
<evidence type="ECO:0000256" key="4">
    <source>
        <dbReference type="ARBA" id="ARBA00012055"/>
    </source>
</evidence>
<dbReference type="InterPro" id="IPR009161">
    <property type="entry name" value="6-Pfructokinase_euk"/>
</dbReference>
<keyword evidence="11 15" id="KW-0067">ATP-binding</keyword>
<evidence type="ECO:0000256" key="5">
    <source>
        <dbReference type="ARBA" id="ARBA00022490"/>
    </source>
</evidence>
<dbReference type="AlphaFoldDB" id="A0A139AL43"/>
<evidence type="ECO:0000256" key="3">
    <source>
        <dbReference type="ARBA" id="ARBA00004679"/>
    </source>
</evidence>
<dbReference type="InterPro" id="IPR000023">
    <property type="entry name" value="Phosphofructokinase_dom"/>
</dbReference>
<dbReference type="GO" id="GO:0070095">
    <property type="term" value="F:fructose-6-phosphate binding"/>
    <property type="evidence" value="ECO:0007669"/>
    <property type="project" value="TreeGrafter"/>
</dbReference>
<evidence type="ECO:0000256" key="15">
    <source>
        <dbReference type="PIRNR" id="PIRNR000533"/>
    </source>
</evidence>
<dbReference type="GO" id="GO:0005739">
    <property type="term" value="C:mitochondrion"/>
    <property type="evidence" value="ECO:0007669"/>
    <property type="project" value="TreeGrafter"/>
</dbReference>
<evidence type="ECO:0000313" key="17">
    <source>
        <dbReference type="EMBL" id="KXS17418.1"/>
    </source>
</evidence>
<keyword evidence="13 15" id="KW-0324">Glycolysis</keyword>
<evidence type="ECO:0000256" key="7">
    <source>
        <dbReference type="ARBA" id="ARBA00022679"/>
    </source>
</evidence>
<dbReference type="InterPro" id="IPR035966">
    <property type="entry name" value="PKF_sf"/>
</dbReference>
<gene>
    <name evidence="17" type="ORF">M427DRAFT_97101</name>
</gene>
<comment type="pathway">
    <text evidence="3 15">Carbohydrate degradation; glycolysis; D-glyceraldehyde 3-phosphate and glycerone phosphate from D-glucose: step 3/4.</text>
</comment>
<dbReference type="PRINTS" id="PR00476">
    <property type="entry name" value="PHFRCTKINASE"/>
</dbReference>
<dbReference type="Proteomes" id="UP000070544">
    <property type="component" value="Unassembled WGS sequence"/>
</dbReference>
<dbReference type="InterPro" id="IPR015912">
    <property type="entry name" value="Phosphofructokinase_CS"/>
</dbReference>
<comment type="subcellular location">
    <subcellularLocation>
        <location evidence="2">Cytoplasm</location>
    </subcellularLocation>
</comment>
<protein>
    <recommendedName>
        <fullName evidence="4 15">6-phosphofructokinase</fullName>
        <ecNumber evidence="4 15">2.7.1.11</ecNumber>
    </recommendedName>
    <alternativeName>
        <fullName evidence="15">Phosphohexokinase</fullName>
    </alternativeName>
</protein>
<accession>A0A139AL43</accession>
<name>A0A139AL43_GONPJ</name>
<keyword evidence="5" id="KW-0963">Cytoplasm</keyword>
<evidence type="ECO:0000256" key="12">
    <source>
        <dbReference type="ARBA" id="ARBA00022842"/>
    </source>
</evidence>
<keyword evidence="10 15" id="KW-0418">Kinase</keyword>
<keyword evidence="7 15" id="KW-0808">Transferase</keyword>
<dbReference type="Gene3D" id="3.40.50.450">
    <property type="match status" value="2"/>
</dbReference>
<organism evidence="17 18">
    <name type="scientific">Gonapodya prolifera (strain JEL478)</name>
    <name type="common">Monoblepharis prolifera</name>
    <dbReference type="NCBI Taxonomy" id="1344416"/>
    <lineage>
        <taxon>Eukaryota</taxon>
        <taxon>Fungi</taxon>
        <taxon>Fungi incertae sedis</taxon>
        <taxon>Chytridiomycota</taxon>
        <taxon>Chytridiomycota incertae sedis</taxon>
        <taxon>Monoblepharidomycetes</taxon>
        <taxon>Monoblepharidales</taxon>
        <taxon>Gonapodyaceae</taxon>
        <taxon>Gonapodya</taxon>
    </lineage>
</organism>
<dbReference type="EMBL" id="KQ965747">
    <property type="protein sequence ID" value="KXS17418.1"/>
    <property type="molecule type" value="Genomic_DNA"/>
</dbReference>
<comment type="catalytic activity">
    <reaction evidence="14 15">
        <text>beta-D-fructose 6-phosphate + ATP = beta-D-fructose 1,6-bisphosphate + ADP + H(+)</text>
        <dbReference type="Rhea" id="RHEA:16109"/>
        <dbReference type="ChEBI" id="CHEBI:15378"/>
        <dbReference type="ChEBI" id="CHEBI:30616"/>
        <dbReference type="ChEBI" id="CHEBI:32966"/>
        <dbReference type="ChEBI" id="CHEBI:57634"/>
        <dbReference type="ChEBI" id="CHEBI:456216"/>
        <dbReference type="EC" id="2.7.1.11"/>
    </reaction>
</comment>
<evidence type="ECO:0000256" key="6">
    <source>
        <dbReference type="ARBA" id="ARBA00022533"/>
    </source>
</evidence>
<dbReference type="FunFam" id="3.40.50.460:FF:000008">
    <property type="entry name" value="ATP-dependent 6-phosphofructokinase"/>
    <property type="match status" value="1"/>
</dbReference>
<evidence type="ECO:0000256" key="9">
    <source>
        <dbReference type="ARBA" id="ARBA00022741"/>
    </source>
</evidence>
<evidence type="ECO:0000256" key="2">
    <source>
        <dbReference type="ARBA" id="ARBA00004496"/>
    </source>
</evidence>
<evidence type="ECO:0000256" key="13">
    <source>
        <dbReference type="ARBA" id="ARBA00023152"/>
    </source>
</evidence>
<dbReference type="Gene3D" id="3.40.50.460">
    <property type="entry name" value="Phosphofructokinase domain"/>
    <property type="match status" value="2"/>
</dbReference>
<comment type="cofactor">
    <cofactor evidence="1">
        <name>Mg(2+)</name>
        <dbReference type="ChEBI" id="CHEBI:18420"/>
    </cofactor>
</comment>
<dbReference type="STRING" id="1344416.A0A139AL43"/>
<dbReference type="SUPFAM" id="SSF53784">
    <property type="entry name" value="Phosphofructokinase"/>
    <property type="match status" value="2"/>
</dbReference>
<evidence type="ECO:0000256" key="1">
    <source>
        <dbReference type="ARBA" id="ARBA00001946"/>
    </source>
</evidence>
<sequence length="766" mass="82642">MNACVRAVARCALARCCIPYAVLEGYQGLVDGGDKVKRVGWEDLRGIMPLGGTVIGSARCLPFRSRPGRLAACLNMVKLGIDALIVVGGDGSLTGADILRAEWAGLVEELAKEGKVTQEEATGVGAELKIVGLVGSIDNDMAMTDITIGANTSLHRICEALDSIVSTALSHQRAFVVEVMGRHCGWLALMAAIAVGADWVFLPERPPPMTSRYPDWESEMCALLQRNKEMGNRKALIIVCEGAIDQSLQPLKPEKVKEVIEKRLGLDTRVTTLGHIQRGGTPSAYDRFLATVQGARAVDAVLEANPTTMSPMIGMSENQVTSVPLMEAVKTTKEVANCVSRKDFAAAMDLRDPEFKHAYDAYIESTLLADAPLSNSVPATHRLRVGICHVGAPAGGMNAATRSAVRLLLNRGHTPLGFSNGFQGLVDGDVKTLNWQDVNGWTTRGGSELGTNRVQPAPLPEFLELGLLAYSFQKWGLQALLVIGGFEGFTSVLNLSRARALYPAFCIPIIHLPATVSNNVPGTDYSLGSDTALNAIVEACDRIKLSAAASRKRVFIVEVQGGECGYLATLGGLAAGATTSYIPEEGLNLARIQTDIQHLKRRYIEEDQRGIANEGRVILRNEAVGAKTYTTEQLANIIRDEAKGLFDARTAVLGHLQQGGVPSPLDRCRAVRLAVNCVDWLERVAFESLEKKLNGSNTDVNRDSDDIKSTRRPNVYCPDSDTACVIGIRGAQVTYSPVESVAGETNLTKRKATMRPWWLELQGLTR</sequence>
<evidence type="ECO:0000256" key="14">
    <source>
        <dbReference type="ARBA" id="ARBA00048070"/>
    </source>
</evidence>
<dbReference type="PROSITE" id="PS00433">
    <property type="entry name" value="PHOSPHOFRUCTOKINASE"/>
    <property type="match status" value="2"/>
</dbReference>
<feature type="domain" description="Phosphofructokinase" evidence="16">
    <location>
        <begin position="1"/>
        <end position="301"/>
    </location>
</feature>
<dbReference type="GO" id="GO:0042802">
    <property type="term" value="F:identical protein binding"/>
    <property type="evidence" value="ECO:0007669"/>
    <property type="project" value="TreeGrafter"/>
</dbReference>
<comment type="similarity">
    <text evidence="15">Belongs to the phosphofructokinase type A (PFKA) family. ATP-dependent PFK group I subfamily. Eukaryotic two domain clade "E" sub-subfamily.</text>
</comment>
<dbReference type="UniPathway" id="UPA00109">
    <property type="reaction ID" value="UER00182"/>
</dbReference>
<dbReference type="OMA" id="EWQDQMC"/>
<dbReference type="NCBIfam" id="TIGR02478">
    <property type="entry name" value="6PF1K_euk"/>
    <property type="match status" value="1"/>
</dbReference>
<dbReference type="GO" id="GO:0003872">
    <property type="term" value="F:6-phosphofructokinase activity"/>
    <property type="evidence" value="ECO:0007669"/>
    <property type="project" value="UniProtKB-EC"/>
</dbReference>
<dbReference type="OrthoDB" id="537915at2759"/>
<dbReference type="EC" id="2.7.1.11" evidence="4 15"/>
<evidence type="ECO:0000256" key="11">
    <source>
        <dbReference type="ARBA" id="ARBA00022840"/>
    </source>
</evidence>
<dbReference type="PANTHER" id="PTHR13697">
    <property type="entry name" value="PHOSPHOFRUCTOKINASE"/>
    <property type="match status" value="1"/>
</dbReference>
<reference evidence="17 18" key="1">
    <citation type="journal article" date="2015" name="Genome Biol. Evol.">
        <title>Phylogenomic analyses indicate that early fungi evolved digesting cell walls of algal ancestors of land plants.</title>
        <authorList>
            <person name="Chang Y."/>
            <person name="Wang S."/>
            <person name="Sekimoto S."/>
            <person name="Aerts A.L."/>
            <person name="Choi C."/>
            <person name="Clum A."/>
            <person name="LaButti K.M."/>
            <person name="Lindquist E.A."/>
            <person name="Yee Ngan C."/>
            <person name="Ohm R.A."/>
            <person name="Salamov A.A."/>
            <person name="Grigoriev I.V."/>
            <person name="Spatafora J.W."/>
            <person name="Berbee M.L."/>
        </authorList>
    </citation>
    <scope>NUCLEOTIDE SEQUENCE [LARGE SCALE GENOMIC DNA]</scope>
    <source>
        <strain evidence="17 18">JEL478</strain>
    </source>
</reference>
<dbReference type="GO" id="GO:0006002">
    <property type="term" value="P:fructose 6-phosphate metabolic process"/>
    <property type="evidence" value="ECO:0007669"/>
    <property type="project" value="InterPro"/>
</dbReference>
<dbReference type="GO" id="GO:0061621">
    <property type="term" value="P:canonical glycolysis"/>
    <property type="evidence" value="ECO:0007669"/>
    <property type="project" value="TreeGrafter"/>
</dbReference>
<dbReference type="FunFam" id="3.40.50.460:FF:000007">
    <property type="entry name" value="ATP-dependent 6-phosphofructokinase"/>
    <property type="match status" value="1"/>
</dbReference>
<dbReference type="GO" id="GO:0048029">
    <property type="term" value="F:monosaccharide binding"/>
    <property type="evidence" value="ECO:0007669"/>
    <property type="project" value="TreeGrafter"/>
</dbReference>
<dbReference type="GO" id="GO:0016208">
    <property type="term" value="F:AMP binding"/>
    <property type="evidence" value="ECO:0007669"/>
    <property type="project" value="TreeGrafter"/>
</dbReference>
<evidence type="ECO:0000313" key="18">
    <source>
        <dbReference type="Proteomes" id="UP000070544"/>
    </source>
</evidence>
<dbReference type="InterPro" id="IPR022953">
    <property type="entry name" value="ATP_PFK"/>
</dbReference>
<dbReference type="PIRSF" id="PIRSF000533">
    <property type="entry name" value="ATP_PFK_euk"/>
    <property type="match status" value="1"/>
</dbReference>